<proteinExistence type="predicted"/>
<name>A0ABU7R4L5_9FLAO</name>
<gene>
    <name evidence="1" type="ORF">V2E39_20300</name>
</gene>
<comment type="caution">
    <text evidence="1">The sequence shown here is derived from an EMBL/GenBank/DDBJ whole genome shotgun (WGS) entry which is preliminary data.</text>
</comment>
<protein>
    <recommendedName>
        <fullName evidence="3">Lipoprotein</fullName>
    </recommendedName>
</protein>
<organism evidence="1 2">
    <name type="scientific">Chryseobacterium arthrosphaerae</name>
    <dbReference type="NCBI Taxonomy" id="651561"/>
    <lineage>
        <taxon>Bacteria</taxon>
        <taxon>Pseudomonadati</taxon>
        <taxon>Bacteroidota</taxon>
        <taxon>Flavobacteriia</taxon>
        <taxon>Flavobacteriales</taxon>
        <taxon>Weeksellaceae</taxon>
        <taxon>Chryseobacterium group</taxon>
        <taxon>Chryseobacterium</taxon>
    </lineage>
</organism>
<evidence type="ECO:0008006" key="3">
    <source>
        <dbReference type="Google" id="ProtNLM"/>
    </source>
</evidence>
<dbReference type="RefSeq" id="WP_241310557.1">
    <property type="nucleotide sequence ID" value="NZ_JAKYXJ010000009.1"/>
</dbReference>
<sequence length="175" mass="19980">MKHFVILTSFLTLLSCRNNGQKLQVSAIYTEPGRITKEVTETGSVHTYSTRKEVTERLEPGIVMISKTKEAITFRIQGNISSGGHTINKVEKLRFEKGEQNGHTITLKYYAEIRKYPGKESAGVNGYNYTKDETYRLPDDVKSIKIELYEDRINDVSNTKQKPIAQKIFNLFAKI</sequence>
<accession>A0ABU7R4L5</accession>
<keyword evidence="2" id="KW-1185">Reference proteome</keyword>
<evidence type="ECO:0000313" key="2">
    <source>
        <dbReference type="Proteomes" id="UP001350005"/>
    </source>
</evidence>
<dbReference type="Proteomes" id="UP001350005">
    <property type="component" value="Unassembled WGS sequence"/>
</dbReference>
<dbReference type="EMBL" id="JAZGJU010000058">
    <property type="protein sequence ID" value="MEE6129751.1"/>
    <property type="molecule type" value="Genomic_DNA"/>
</dbReference>
<reference evidence="1 2" key="1">
    <citation type="submission" date="2024-01" db="EMBL/GenBank/DDBJ databases">
        <title>Whole genome of Chryseobacterium arthrosphaerae NNCa 2741.</title>
        <authorList>
            <person name="Boriskina E.V."/>
            <person name="Gordinskaya N.A."/>
            <person name="Kropotov V.S."/>
            <person name="Alekseeva A.E."/>
            <person name="Makhova M.A."/>
            <person name="Kryazhev D.V."/>
            <person name="Shkurkina I.S."/>
        </authorList>
    </citation>
    <scope>NUCLEOTIDE SEQUENCE [LARGE SCALE GENOMIC DNA]</scope>
    <source>
        <strain evidence="1 2">NNCa 2741</strain>
    </source>
</reference>
<dbReference type="PROSITE" id="PS51257">
    <property type="entry name" value="PROKAR_LIPOPROTEIN"/>
    <property type="match status" value="1"/>
</dbReference>
<evidence type="ECO:0000313" key="1">
    <source>
        <dbReference type="EMBL" id="MEE6129751.1"/>
    </source>
</evidence>